<organism evidence="2">
    <name type="scientific">Amphimedon queenslandica</name>
    <name type="common">Sponge</name>
    <dbReference type="NCBI Taxonomy" id="400682"/>
    <lineage>
        <taxon>Eukaryota</taxon>
        <taxon>Metazoa</taxon>
        <taxon>Porifera</taxon>
        <taxon>Demospongiae</taxon>
        <taxon>Heteroscleromorpha</taxon>
        <taxon>Haplosclerida</taxon>
        <taxon>Niphatidae</taxon>
        <taxon>Amphimedon</taxon>
    </lineage>
</organism>
<feature type="region of interest" description="Disordered" evidence="1">
    <location>
        <begin position="1"/>
        <end position="29"/>
    </location>
</feature>
<reference evidence="2" key="1">
    <citation type="submission" date="2017-05" db="UniProtKB">
        <authorList>
            <consortium name="EnsemblMetazoa"/>
        </authorList>
    </citation>
    <scope>IDENTIFICATION</scope>
</reference>
<accession>A0A1X7TJM5</accession>
<dbReference type="AlphaFoldDB" id="A0A1X7TJM5"/>
<name>A0A1X7TJM5_AMPQE</name>
<dbReference type="EnsemblMetazoa" id="Aqu2.1.15062_001">
    <property type="protein sequence ID" value="Aqu2.1.15062_001"/>
    <property type="gene ID" value="Aqu2.1.15062"/>
</dbReference>
<proteinExistence type="predicted"/>
<sequence length="29" mass="3315">MVAGLHHSTQSRNYHDTSSSNLDQDEKKQ</sequence>
<protein>
    <submittedName>
        <fullName evidence="2">Uncharacterized protein</fullName>
    </submittedName>
</protein>
<evidence type="ECO:0000313" key="2">
    <source>
        <dbReference type="EnsemblMetazoa" id="Aqu2.1.15062_001"/>
    </source>
</evidence>
<evidence type="ECO:0000256" key="1">
    <source>
        <dbReference type="SAM" id="MobiDB-lite"/>
    </source>
</evidence>
<dbReference type="InParanoid" id="A0A1X7TJM5"/>
<feature type="compositionally biased region" description="Polar residues" evidence="1">
    <location>
        <begin position="7"/>
        <end position="22"/>
    </location>
</feature>